<evidence type="ECO:0000256" key="2">
    <source>
        <dbReference type="ARBA" id="ARBA00022475"/>
    </source>
</evidence>
<dbReference type="eggNOG" id="COG0658">
    <property type="taxonomic scope" value="Bacteria"/>
</dbReference>
<feature type="transmembrane region" description="Helical" evidence="6">
    <location>
        <begin position="9"/>
        <end position="28"/>
    </location>
</feature>
<keyword evidence="5 6" id="KW-0472">Membrane</keyword>
<feature type="transmembrane region" description="Helical" evidence="6">
    <location>
        <begin position="62"/>
        <end position="81"/>
    </location>
</feature>
<sequence length="671" mass="76836">MDNTLPKDMIIALLTLFFAVGIIAGYYINPYLGLALSFSAVALLLFLLMYRKSKNKLIQKPYFSISTWLLTFSLGILSYTIHNAPNQKSHYSHYLTDNAIIEGTITHRLKPTEFSERYYFDVSRVNHYKTKGRILISSKNKKFRPGDKLIITESPKPINKPLNPYQFDYTAYMEKQNVFHQLNLNKNYILTGQIKSFNYYLDYTRNKLTESFNENTFAPKEISLLKALLLGQRQDLSKETTETFASAGAIHILAISGLHIAILFFLLNLLLKPLDRLSKRGKTIKLILLLLLLSGFAILSGLSPSVVRAVIMFSFISIGQYLNRNSSMMNSVAISMLLILLFSPKQLFDVGFQLSYTAVIAIIALRPVYKNIRLSKYRVINYFTDIAIISVIAQISTLPLCLYYFKQIPLLSVVTNIIVVPLTGLLLTFGVLTLLFNFISPYLAHVTGTILKWLIQILNRYTEWIAGFEVFNIKDITFPLLLSITLTLVITVFGIWLRKPTFKTTIVVLSCFSLFQISYLSYKTYMNDKSELIVFNNYNESVITIKDRNRLTIYCKDTVAYPTKTIKPYLTATFNPKLTLTQLNALLWFKGQKIAVLDPNTIYPENLNPDIILLSHSPKVNLEKIIIEMKPKVIIADGTNYRNLIQHWKATCHKQNILFHATAEKGYYKLE</sequence>
<comment type="subcellular location">
    <subcellularLocation>
        <location evidence="1">Cell membrane</location>
        <topology evidence="1">Multi-pass membrane protein</topology>
    </subcellularLocation>
</comment>
<evidence type="ECO:0000256" key="5">
    <source>
        <dbReference type="ARBA" id="ARBA00023136"/>
    </source>
</evidence>
<gene>
    <name evidence="9" type="ORF">Q763_10670</name>
</gene>
<feature type="domain" description="DUF4131" evidence="8">
    <location>
        <begin position="33"/>
        <end position="187"/>
    </location>
</feature>
<proteinExistence type="predicted"/>
<feature type="transmembrane region" description="Helical" evidence="6">
    <location>
        <begin position="327"/>
        <end position="344"/>
    </location>
</feature>
<feature type="domain" description="ComEC/Rec2-related protein" evidence="7">
    <location>
        <begin position="228"/>
        <end position="499"/>
    </location>
</feature>
<feature type="transmembrane region" description="Helical" evidence="6">
    <location>
        <begin position="504"/>
        <end position="522"/>
    </location>
</feature>
<dbReference type="EMBL" id="JRLV01000010">
    <property type="protein sequence ID" value="KGO80472.1"/>
    <property type="molecule type" value="Genomic_DNA"/>
</dbReference>
<dbReference type="InterPro" id="IPR052159">
    <property type="entry name" value="Competence_DNA_uptake"/>
</dbReference>
<feature type="transmembrane region" description="Helical" evidence="6">
    <location>
        <begin position="350"/>
        <end position="369"/>
    </location>
</feature>
<dbReference type="PANTHER" id="PTHR30619">
    <property type="entry name" value="DNA INTERNALIZATION/COMPETENCE PROTEIN COMEC/REC2"/>
    <property type="match status" value="1"/>
</dbReference>
<feature type="transmembrane region" description="Helical" evidence="6">
    <location>
        <begin position="283"/>
        <end position="299"/>
    </location>
</feature>
<dbReference type="GO" id="GO:0005886">
    <property type="term" value="C:plasma membrane"/>
    <property type="evidence" value="ECO:0007669"/>
    <property type="project" value="UniProtKB-SubCell"/>
</dbReference>
<dbReference type="PANTHER" id="PTHR30619:SF1">
    <property type="entry name" value="RECOMBINATION PROTEIN 2"/>
    <property type="match status" value="1"/>
</dbReference>
<feature type="transmembrane region" description="Helical" evidence="6">
    <location>
        <begin position="34"/>
        <end position="50"/>
    </location>
</feature>
<accession>A0A0A2LJP6</accession>
<dbReference type="NCBIfam" id="TIGR00360">
    <property type="entry name" value="ComEC_N-term"/>
    <property type="match status" value="1"/>
</dbReference>
<organism evidence="9 10">
    <name type="scientific">Flavobacterium beibuense F44-8</name>
    <dbReference type="NCBI Taxonomy" id="1406840"/>
    <lineage>
        <taxon>Bacteria</taxon>
        <taxon>Pseudomonadati</taxon>
        <taxon>Bacteroidota</taxon>
        <taxon>Flavobacteriia</taxon>
        <taxon>Flavobacteriales</taxon>
        <taxon>Flavobacteriaceae</taxon>
        <taxon>Flavobacterium</taxon>
    </lineage>
</organism>
<feature type="transmembrane region" description="Helical" evidence="6">
    <location>
        <begin position="381"/>
        <end position="405"/>
    </location>
</feature>
<protein>
    <recommendedName>
        <fullName evidence="11">Competence protein ComEC</fullName>
    </recommendedName>
</protein>
<dbReference type="RefSeq" id="WP_035133980.1">
    <property type="nucleotide sequence ID" value="NZ_JRLV01000010.1"/>
</dbReference>
<reference evidence="9 10" key="1">
    <citation type="submission" date="2013-09" db="EMBL/GenBank/DDBJ databases">
        <authorList>
            <person name="Zeng Z."/>
            <person name="Chen C."/>
        </authorList>
    </citation>
    <scope>NUCLEOTIDE SEQUENCE [LARGE SCALE GENOMIC DNA]</scope>
    <source>
        <strain evidence="9 10">F44-8</strain>
    </source>
</reference>
<feature type="transmembrane region" description="Helical" evidence="6">
    <location>
        <begin position="478"/>
        <end position="497"/>
    </location>
</feature>
<comment type="caution">
    <text evidence="9">The sequence shown here is derived from an EMBL/GenBank/DDBJ whole genome shotgun (WGS) entry which is preliminary data.</text>
</comment>
<dbReference type="InterPro" id="IPR004477">
    <property type="entry name" value="ComEC_N"/>
</dbReference>
<evidence type="ECO:0008006" key="11">
    <source>
        <dbReference type="Google" id="ProtNLM"/>
    </source>
</evidence>
<feature type="transmembrane region" description="Helical" evidence="6">
    <location>
        <begin position="248"/>
        <end position="271"/>
    </location>
</feature>
<dbReference type="InterPro" id="IPR025405">
    <property type="entry name" value="DUF4131"/>
</dbReference>
<evidence type="ECO:0000256" key="4">
    <source>
        <dbReference type="ARBA" id="ARBA00022989"/>
    </source>
</evidence>
<evidence type="ECO:0000256" key="3">
    <source>
        <dbReference type="ARBA" id="ARBA00022692"/>
    </source>
</evidence>
<dbReference type="Proteomes" id="UP000030129">
    <property type="component" value="Unassembled WGS sequence"/>
</dbReference>
<dbReference type="Pfam" id="PF03772">
    <property type="entry name" value="Competence"/>
    <property type="match status" value="1"/>
</dbReference>
<evidence type="ECO:0000256" key="6">
    <source>
        <dbReference type="SAM" id="Phobius"/>
    </source>
</evidence>
<keyword evidence="2" id="KW-1003">Cell membrane</keyword>
<dbReference type="Pfam" id="PF13567">
    <property type="entry name" value="DUF4131"/>
    <property type="match status" value="1"/>
</dbReference>
<keyword evidence="10" id="KW-1185">Reference proteome</keyword>
<keyword evidence="4 6" id="KW-1133">Transmembrane helix</keyword>
<name>A0A0A2LJP6_9FLAO</name>
<dbReference type="AlphaFoldDB" id="A0A0A2LJP6"/>
<evidence type="ECO:0000256" key="1">
    <source>
        <dbReference type="ARBA" id="ARBA00004651"/>
    </source>
</evidence>
<evidence type="ECO:0000313" key="10">
    <source>
        <dbReference type="Proteomes" id="UP000030129"/>
    </source>
</evidence>
<evidence type="ECO:0000259" key="7">
    <source>
        <dbReference type="Pfam" id="PF03772"/>
    </source>
</evidence>
<feature type="transmembrane region" description="Helical" evidence="6">
    <location>
        <begin position="411"/>
        <end position="435"/>
    </location>
</feature>
<keyword evidence="3 6" id="KW-0812">Transmembrane</keyword>
<evidence type="ECO:0000313" key="9">
    <source>
        <dbReference type="EMBL" id="KGO80472.1"/>
    </source>
</evidence>
<evidence type="ECO:0000259" key="8">
    <source>
        <dbReference type="Pfam" id="PF13567"/>
    </source>
</evidence>
<dbReference type="STRING" id="1406840.Q763_10670"/>